<dbReference type="InterPro" id="IPR050463">
    <property type="entry name" value="Gfo/Idh/MocA_oxidrdct_glycsds"/>
</dbReference>
<keyword evidence="6" id="KW-1185">Reference proteome</keyword>
<evidence type="ECO:0000256" key="1">
    <source>
        <dbReference type="ARBA" id="ARBA00023002"/>
    </source>
</evidence>
<keyword evidence="1" id="KW-0560">Oxidoreductase</keyword>
<dbReference type="InterPro" id="IPR000683">
    <property type="entry name" value="Gfo/Idh/MocA-like_OxRdtase_N"/>
</dbReference>
<dbReference type="InterPro" id="IPR036291">
    <property type="entry name" value="NAD(P)-bd_dom_sf"/>
</dbReference>
<dbReference type="EMBL" id="JASBNA010000124">
    <property type="protein sequence ID" value="KAK7676294.1"/>
    <property type="molecule type" value="Genomic_DNA"/>
</dbReference>
<dbReference type="PANTHER" id="PTHR43818:SF11">
    <property type="entry name" value="BCDNA.GH03377"/>
    <property type="match status" value="1"/>
</dbReference>
<dbReference type="Gene3D" id="3.30.360.10">
    <property type="entry name" value="Dihydrodipicolinate Reductase, domain 2"/>
    <property type="match status" value="1"/>
</dbReference>
<comment type="caution">
    <text evidence="5">The sequence shown here is derived from an EMBL/GenBank/DDBJ whole genome shotgun (WGS) entry which is preliminary data.</text>
</comment>
<dbReference type="SUPFAM" id="SSF51735">
    <property type="entry name" value="NAD(P)-binding Rossmann-fold domains"/>
    <property type="match status" value="1"/>
</dbReference>
<evidence type="ECO:0000313" key="5">
    <source>
        <dbReference type="EMBL" id="KAK7676294.1"/>
    </source>
</evidence>
<feature type="domain" description="Gal80p-like C-terminal" evidence="4">
    <location>
        <begin position="147"/>
        <end position="305"/>
    </location>
</feature>
<organism evidence="5 6">
    <name type="scientific">Cerrena zonata</name>
    <dbReference type="NCBI Taxonomy" id="2478898"/>
    <lineage>
        <taxon>Eukaryota</taxon>
        <taxon>Fungi</taxon>
        <taxon>Dikarya</taxon>
        <taxon>Basidiomycota</taxon>
        <taxon>Agaricomycotina</taxon>
        <taxon>Agaricomycetes</taxon>
        <taxon>Polyporales</taxon>
        <taxon>Cerrenaceae</taxon>
        <taxon>Cerrena</taxon>
    </lineage>
</organism>
<accession>A0AAW0FCI9</accession>
<evidence type="ECO:0000259" key="3">
    <source>
        <dbReference type="Pfam" id="PF01408"/>
    </source>
</evidence>
<sequence length="389" mass="41818">MAPIRLGFIGLSSTGWAAAALVPPLLHPLLSDKYTITAICTSSQTSAIATAEKYSKQFGHDIKAYYGPNGPEQISNDANVDMIAITVKMPLHLKLVTPAIEAGKDLFIEWTPGNGYAETLKIAEMIKKRGVRCLVGGQAKQSAALKVAKQLLEDGKIGRVMSSTMVFGSGGSGDFKFWGPRIAARDPYGADINNGATLLTIPVGHNLVALTDALGDFTEVTAAGTIRFPEPMLVDDHNQPTGKTIKSTTHDQVSVSGILSGKPYAEGAFVNIHCRSALLKNPGEKGEGRTLFKWIIDGGDGAIEVAQREQDGEIGCYISMTEKNVFLNGKEVPWEQNELNLLGNEGKAWFEFAKGDDGSYTTIDDAVRIHRVLDAALQSIQEGRRVTLT</sequence>
<dbReference type="AlphaFoldDB" id="A0AAW0FCI9"/>
<feature type="chain" id="PRO_5043519321" description="Gfo/Idh/MocA-like oxidoreductase N-terminal domain-containing protein" evidence="2">
    <location>
        <begin position="20"/>
        <end position="389"/>
    </location>
</feature>
<dbReference type="InterPro" id="IPR055080">
    <property type="entry name" value="Gal80p-like_C"/>
</dbReference>
<dbReference type="Gene3D" id="3.40.50.720">
    <property type="entry name" value="NAD(P)-binding Rossmann-like Domain"/>
    <property type="match status" value="1"/>
</dbReference>
<dbReference type="Pfam" id="PF01408">
    <property type="entry name" value="GFO_IDH_MocA"/>
    <property type="match status" value="1"/>
</dbReference>
<evidence type="ECO:0000313" key="6">
    <source>
        <dbReference type="Proteomes" id="UP001385951"/>
    </source>
</evidence>
<evidence type="ECO:0008006" key="7">
    <source>
        <dbReference type="Google" id="ProtNLM"/>
    </source>
</evidence>
<feature type="domain" description="Gfo/Idh/MocA-like oxidoreductase N-terminal" evidence="3">
    <location>
        <begin position="5"/>
        <end position="136"/>
    </location>
</feature>
<gene>
    <name evidence="5" type="ORF">QCA50_020748</name>
</gene>
<proteinExistence type="predicted"/>
<reference evidence="5 6" key="1">
    <citation type="submission" date="2022-09" db="EMBL/GenBank/DDBJ databases">
        <authorList>
            <person name="Palmer J.M."/>
        </authorList>
    </citation>
    <scope>NUCLEOTIDE SEQUENCE [LARGE SCALE GENOMIC DNA]</scope>
    <source>
        <strain evidence="5 6">DSM 7382</strain>
    </source>
</reference>
<dbReference type="SUPFAM" id="SSF55347">
    <property type="entry name" value="Glyceraldehyde-3-phosphate dehydrogenase-like, C-terminal domain"/>
    <property type="match status" value="1"/>
</dbReference>
<keyword evidence="2" id="KW-0732">Signal</keyword>
<feature type="signal peptide" evidence="2">
    <location>
        <begin position="1"/>
        <end position="19"/>
    </location>
</feature>
<dbReference type="Pfam" id="PF22685">
    <property type="entry name" value="Gal80p_C-like"/>
    <property type="match status" value="1"/>
</dbReference>
<dbReference type="GO" id="GO:0016491">
    <property type="term" value="F:oxidoreductase activity"/>
    <property type="evidence" value="ECO:0007669"/>
    <property type="project" value="UniProtKB-KW"/>
</dbReference>
<evidence type="ECO:0000256" key="2">
    <source>
        <dbReference type="SAM" id="SignalP"/>
    </source>
</evidence>
<dbReference type="PANTHER" id="PTHR43818">
    <property type="entry name" value="BCDNA.GH03377"/>
    <property type="match status" value="1"/>
</dbReference>
<name>A0AAW0FCI9_9APHY</name>
<protein>
    <recommendedName>
        <fullName evidence="7">Gfo/Idh/MocA-like oxidoreductase N-terminal domain-containing protein</fullName>
    </recommendedName>
</protein>
<evidence type="ECO:0000259" key="4">
    <source>
        <dbReference type="Pfam" id="PF22685"/>
    </source>
</evidence>
<dbReference type="GO" id="GO:0000166">
    <property type="term" value="F:nucleotide binding"/>
    <property type="evidence" value="ECO:0007669"/>
    <property type="project" value="InterPro"/>
</dbReference>
<dbReference type="Proteomes" id="UP001385951">
    <property type="component" value="Unassembled WGS sequence"/>
</dbReference>